<dbReference type="GeneID" id="31235037"/>
<dbReference type="RefSeq" id="WP_033302666.1">
    <property type="nucleotide sequence ID" value="NZ_JBHSJE010000003.1"/>
</dbReference>
<evidence type="ECO:0000313" key="3">
    <source>
        <dbReference type="Proteomes" id="UP001595908"/>
    </source>
</evidence>
<evidence type="ECO:0000313" key="2">
    <source>
        <dbReference type="EMBL" id="MFC4979452.1"/>
    </source>
</evidence>
<feature type="compositionally biased region" description="Low complexity" evidence="1">
    <location>
        <begin position="201"/>
        <end position="218"/>
    </location>
</feature>
<dbReference type="EMBL" id="JBHSJE010000003">
    <property type="protein sequence ID" value="MFC4979452.1"/>
    <property type="molecule type" value="Genomic_DNA"/>
</dbReference>
<evidence type="ECO:0000256" key="1">
    <source>
        <dbReference type="SAM" id="MobiDB-lite"/>
    </source>
</evidence>
<accession>A0ABV9V656</accession>
<organism evidence="2 3">
    <name type="scientific">Streptomyces atroolivaceus</name>
    <dbReference type="NCBI Taxonomy" id="66869"/>
    <lineage>
        <taxon>Bacteria</taxon>
        <taxon>Bacillati</taxon>
        <taxon>Actinomycetota</taxon>
        <taxon>Actinomycetes</taxon>
        <taxon>Kitasatosporales</taxon>
        <taxon>Streptomycetaceae</taxon>
        <taxon>Streptomyces</taxon>
    </lineage>
</organism>
<dbReference type="Proteomes" id="UP001595908">
    <property type="component" value="Unassembled WGS sequence"/>
</dbReference>
<reference evidence="3" key="1">
    <citation type="journal article" date="2019" name="Int. J. Syst. Evol. Microbiol.">
        <title>The Global Catalogue of Microorganisms (GCM) 10K type strain sequencing project: providing services to taxonomists for standard genome sequencing and annotation.</title>
        <authorList>
            <consortium name="The Broad Institute Genomics Platform"/>
            <consortium name="The Broad Institute Genome Sequencing Center for Infectious Disease"/>
            <person name="Wu L."/>
            <person name="Ma J."/>
        </authorList>
    </citation>
    <scope>NUCLEOTIDE SEQUENCE [LARGE SCALE GENOMIC DNA]</scope>
    <source>
        <strain evidence="3">ICMP 257</strain>
    </source>
</reference>
<gene>
    <name evidence="2" type="ORF">ACFPL4_13910</name>
</gene>
<name>A0ABV9V656_STRAZ</name>
<protein>
    <submittedName>
        <fullName evidence="2">Uncharacterized protein</fullName>
    </submittedName>
</protein>
<sequence>MQRPQASSAPSEALVAAFPARLAEDVRAVLPIMPDARVLRAGPLPVEVEGVRIALPSRIHHDEPGGEPERSLTGTQQVILHCLYSRHHDGRVRQRRLGVIVGSSEPWVVPFVVQLAGEYVVEILETILHGLTDLGVPGSCRRKLYGEFVARNPSYFARTERRMVSYWSCHHRRQFPEFGTYPGGILAEALRSAASEQAGMPWPRQTPRPRTAPGGRRS</sequence>
<keyword evidence="3" id="KW-1185">Reference proteome</keyword>
<feature type="region of interest" description="Disordered" evidence="1">
    <location>
        <begin position="195"/>
        <end position="218"/>
    </location>
</feature>
<comment type="caution">
    <text evidence="2">The sequence shown here is derived from an EMBL/GenBank/DDBJ whole genome shotgun (WGS) entry which is preliminary data.</text>
</comment>
<proteinExistence type="predicted"/>